<feature type="binding site" evidence="8">
    <location>
        <position position="123"/>
    </location>
    <ligand>
        <name>ATP</name>
        <dbReference type="ChEBI" id="CHEBI:30616"/>
    </ligand>
</feature>
<keyword evidence="6 8" id="KW-0067">ATP-binding</keyword>
<feature type="binding site" evidence="8">
    <location>
        <position position="104"/>
    </location>
    <ligand>
        <name>ATP</name>
        <dbReference type="ChEBI" id="CHEBI:30616"/>
    </ligand>
</feature>
<comment type="catalytic activity">
    <reaction evidence="8">
        <text>L-tyrosyl-[protein] + UTP = O-(5'-uridylyl)-L-tyrosyl-[protein] + diphosphate</text>
        <dbReference type="Rhea" id="RHEA:83887"/>
        <dbReference type="Rhea" id="RHEA-COMP:10136"/>
        <dbReference type="Rhea" id="RHEA-COMP:20238"/>
        <dbReference type="ChEBI" id="CHEBI:33019"/>
        <dbReference type="ChEBI" id="CHEBI:46398"/>
        <dbReference type="ChEBI" id="CHEBI:46858"/>
        <dbReference type="ChEBI" id="CHEBI:90602"/>
    </reaction>
</comment>
<comment type="function">
    <text evidence="8">Nucleotidyltransferase involved in the post-translational modification of proteins. It can catalyze the addition of adenosine monophosphate (AMP) or uridine monophosphate (UMP) to a protein, resulting in modifications known as AMPylation and UMPylation.</text>
</comment>
<dbReference type="EC" id="2.7.7.-" evidence="8"/>
<keyword evidence="5 8" id="KW-0547">Nucleotide-binding</keyword>
<feature type="binding site" evidence="8">
    <location>
        <position position="136"/>
    </location>
    <ligand>
        <name>ATP</name>
        <dbReference type="ChEBI" id="CHEBI:30616"/>
    </ligand>
</feature>
<comment type="catalytic activity">
    <reaction evidence="8">
        <text>L-seryl-[protein] + ATP = 3-O-(5'-adenylyl)-L-seryl-[protein] + diphosphate</text>
        <dbReference type="Rhea" id="RHEA:58120"/>
        <dbReference type="Rhea" id="RHEA-COMP:9863"/>
        <dbReference type="Rhea" id="RHEA-COMP:15073"/>
        <dbReference type="ChEBI" id="CHEBI:29999"/>
        <dbReference type="ChEBI" id="CHEBI:30616"/>
        <dbReference type="ChEBI" id="CHEBI:33019"/>
        <dbReference type="ChEBI" id="CHEBI:142516"/>
        <dbReference type="EC" id="2.7.7.108"/>
    </reaction>
</comment>
<evidence type="ECO:0000256" key="4">
    <source>
        <dbReference type="ARBA" id="ARBA00022723"/>
    </source>
</evidence>
<evidence type="ECO:0000313" key="11">
    <source>
        <dbReference type="Proteomes" id="UP000516028"/>
    </source>
</evidence>
<evidence type="ECO:0000256" key="1">
    <source>
        <dbReference type="ARBA" id="ARBA00009747"/>
    </source>
</evidence>
<dbReference type="InterPro" id="IPR003846">
    <property type="entry name" value="SelO"/>
</dbReference>
<evidence type="ECO:0000256" key="8">
    <source>
        <dbReference type="HAMAP-Rule" id="MF_00692"/>
    </source>
</evidence>
<feature type="binding site" evidence="8">
    <location>
        <position position="267"/>
    </location>
    <ligand>
        <name>Mg(2+)</name>
        <dbReference type="ChEBI" id="CHEBI:18420"/>
    </ligand>
</feature>
<dbReference type="KEGG" id="daer:H9K75_23050"/>
<feature type="binding site" evidence="8">
    <location>
        <position position="193"/>
    </location>
    <ligand>
        <name>ATP</name>
        <dbReference type="ChEBI" id="CHEBI:30616"/>
    </ligand>
</feature>
<keyword evidence="4 8" id="KW-0479">Metal-binding</keyword>
<keyword evidence="3 8" id="KW-0548">Nucleotidyltransferase</keyword>
<keyword evidence="7 8" id="KW-0460">Magnesium</keyword>
<reference evidence="10 11" key="1">
    <citation type="submission" date="2020-08" db="EMBL/GenBank/DDBJ databases">
        <title>Genome sequence of Diaphorobacter aerolatus KACC 16536T.</title>
        <authorList>
            <person name="Hyun D.-W."/>
            <person name="Bae J.-W."/>
        </authorList>
    </citation>
    <scope>NUCLEOTIDE SEQUENCE [LARGE SCALE GENOMIC DNA]</scope>
    <source>
        <strain evidence="10 11">KACC 16536</strain>
    </source>
</reference>
<sequence length="503" mass="55564">MNLTLSSDGSSTQDSALQGPPWRASGFADLGARFLTELRPTPLPEPYWVGRNPQVAEMAGIDPRWLQTDEALQMLTGNLVETGMHPYATVYSGHQFGVWAGQLGDGRAITLGETQAGQEIQLKGSGRTPYSRMGDGRAVLRSSIREYLCSEAMHALGIPTTRALSVTGSAAPVYREQVETAAVVARVAPSFIRFGHFEHFSARGDEASLKAIADYVIDRYYPECRTSPGFAGNAYAALLHVVSERTAALIAQWQAVGFCHGVMNTDNMSILGLTIDYGPFQFLDAYVPGHICNHSDDRGRYAFDQQPNVGYWNLLCLAQALLPLIGEEEVAREAVGSYPEAFAREFKLRMAAKLGLAAEATEDARFAPLLQSLLGLMAQDAVDYTIFWRTLAHASTSEEYTPVRDLFLHREDFDQWLTRLHNVRLPKARDHDAVRSMLDVNPKFVLRNHLGEMAIRAAREQDFSLVHALQTVLATPFAEHPQHESFADFPPDWASQISISCSS</sequence>
<dbReference type="GO" id="GO:0005524">
    <property type="term" value="F:ATP binding"/>
    <property type="evidence" value="ECO:0007669"/>
    <property type="project" value="UniProtKB-UniRule"/>
</dbReference>
<feature type="region of interest" description="Disordered" evidence="9">
    <location>
        <begin position="1"/>
        <end position="22"/>
    </location>
</feature>
<evidence type="ECO:0000256" key="2">
    <source>
        <dbReference type="ARBA" id="ARBA00022679"/>
    </source>
</evidence>
<feature type="binding site" evidence="8">
    <location>
        <position position="107"/>
    </location>
    <ligand>
        <name>ATP</name>
        <dbReference type="ChEBI" id="CHEBI:30616"/>
    </ligand>
</feature>
<dbReference type="Pfam" id="PF02696">
    <property type="entry name" value="SelO"/>
    <property type="match status" value="1"/>
</dbReference>
<dbReference type="Proteomes" id="UP000516028">
    <property type="component" value="Chromosome"/>
</dbReference>
<feature type="binding site" evidence="8">
    <location>
        <position position="276"/>
    </location>
    <ligand>
        <name>ATP</name>
        <dbReference type="ChEBI" id="CHEBI:30616"/>
    </ligand>
</feature>
<protein>
    <recommendedName>
        <fullName evidence="8">Protein nucleotidyltransferase YdiU</fullName>
        <ecNumber evidence="8">2.7.7.-</ecNumber>
    </recommendedName>
    <alternativeName>
        <fullName evidence="8">Protein adenylyltransferase YdiU</fullName>
        <ecNumber evidence="8">2.7.7.108</ecNumber>
    </alternativeName>
    <alternativeName>
        <fullName evidence="8">Protein uridylyltransferase YdiU</fullName>
        <ecNumber evidence="8">2.7.7.-</ecNumber>
    </alternativeName>
</protein>
<comment type="catalytic activity">
    <reaction evidence="8">
        <text>L-histidyl-[protein] + UTP = N(tele)-(5'-uridylyl)-L-histidyl-[protein] + diphosphate</text>
        <dbReference type="Rhea" id="RHEA:83891"/>
        <dbReference type="Rhea" id="RHEA-COMP:9745"/>
        <dbReference type="Rhea" id="RHEA-COMP:20239"/>
        <dbReference type="ChEBI" id="CHEBI:29979"/>
        <dbReference type="ChEBI" id="CHEBI:33019"/>
        <dbReference type="ChEBI" id="CHEBI:46398"/>
        <dbReference type="ChEBI" id="CHEBI:233474"/>
    </reaction>
</comment>
<feature type="binding site" evidence="8">
    <location>
        <position position="276"/>
    </location>
    <ligand>
        <name>Mg(2+)</name>
        <dbReference type="ChEBI" id="CHEBI:18420"/>
    </ligand>
</feature>
<gene>
    <name evidence="8" type="primary">ydiU</name>
    <name evidence="8" type="synonym">selO</name>
    <name evidence="10" type="ORF">H9K75_23050</name>
</gene>
<dbReference type="PANTHER" id="PTHR32057:SF14">
    <property type="entry name" value="PROTEIN ADENYLYLTRANSFERASE SELO, MITOCHONDRIAL"/>
    <property type="match status" value="1"/>
</dbReference>
<proteinExistence type="inferred from homology"/>
<keyword evidence="8" id="KW-0464">Manganese</keyword>
<comment type="cofactor">
    <cofactor evidence="8">
        <name>Mg(2+)</name>
        <dbReference type="ChEBI" id="CHEBI:18420"/>
    </cofactor>
    <cofactor evidence="8">
        <name>Mn(2+)</name>
        <dbReference type="ChEBI" id="CHEBI:29035"/>
    </cofactor>
</comment>
<accession>A0A7H0GK63</accession>
<organism evidence="10 11">
    <name type="scientific">Diaphorobacter aerolatus</name>
    <dbReference type="NCBI Taxonomy" id="1288495"/>
    <lineage>
        <taxon>Bacteria</taxon>
        <taxon>Pseudomonadati</taxon>
        <taxon>Pseudomonadota</taxon>
        <taxon>Betaproteobacteria</taxon>
        <taxon>Burkholderiales</taxon>
        <taxon>Comamonadaceae</taxon>
        <taxon>Diaphorobacter</taxon>
    </lineage>
</organism>
<evidence type="ECO:0000313" key="10">
    <source>
        <dbReference type="EMBL" id="QNP48679.1"/>
    </source>
</evidence>
<comment type="catalytic activity">
    <reaction evidence="8">
        <text>L-tyrosyl-[protein] + ATP = O-(5'-adenylyl)-L-tyrosyl-[protein] + diphosphate</text>
        <dbReference type="Rhea" id="RHEA:54288"/>
        <dbReference type="Rhea" id="RHEA-COMP:10136"/>
        <dbReference type="Rhea" id="RHEA-COMP:13846"/>
        <dbReference type="ChEBI" id="CHEBI:30616"/>
        <dbReference type="ChEBI" id="CHEBI:33019"/>
        <dbReference type="ChEBI" id="CHEBI:46858"/>
        <dbReference type="ChEBI" id="CHEBI:83624"/>
        <dbReference type="EC" id="2.7.7.108"/>
    </reaction>
</comment>
<comment type="catalytic activity">
    <reaction evidence="8">
        <text>L-seryl-[protein] + UTP = O-(5'-uridylyl)-L-seryl-[protein] + diphosphate</text>
        <dbReference type="Rhea" id="RHEA:64604"/>
        <dbReference type="Rhea" id="RHEA-COMP:9863"/>
        <dbReference type="Rhea" id="RHEA-COMP:16635"/>
        <dbReference type="ChEBI" id="CHEBI:29999"/>
        <dbReference type="ChEBI" id="CHEBI:33019"/>
        <dbReference type="ChEBI" id="CHEBI:46398"/>
        <dbReference type="ChEBI" id="CHEBI:156051"/>
    </reaction>
</comment>
<feature type="active site" description="Proton acceptor" evidence="8">
    <location>
        <position position="266"/>
    </location>
</feature>
<dbReference type="PANTHER" id="PTHR32057">
    <property type="entry name" value="PROTEIN ADENYLYLTRANSFERASE SELO, MITOCHONDRIAL"/>
    <property type="match status" value="1"/>
</dbReference>
<dbReference type="GO" id="GO:0000287">
    <property type="term" value="F:magnesium ion binding"/>
    <property type="evidence" value="ECO:0007669"/>
    <property type="project" value="UniProtKB-UniRule"/>
</dbReference>
<dbReference type="NCBIfam" id="NF000658">
    <property type="entry name" value="PRK00029.1"/>
    <property type="match status" value="1"/>
</dbReference>
<evidence type="ECO:0000256" key="9">
    <source>
        <dbReference type="SAM" id="MobiDB-lite"/>
    </source>
</evidence>
<feature type="binding site" evidence="8">
    <location>
        <position position="186"/>
    </location>
    <ligand>
        <name>ATP</name>
        <dbReference type="ChEBI" id="CHEBI:30616"/>
    </ligand>
</feature>
<dbReference type="AlphaFoldDB" id="A0A7H0GK63"/>
<dbReference type="GO" id="GO:0070733">
    <property type="term" value="F:AMPylase activity"/>
    <property type="evidence" value="ECO:0007669"/>
    <property type="project" value="UniProtKB-EC"/>
</dbReference>
<name>A0A7H0GK63_9BURK</name>
<evidence type="ECO:0000256" key="7">
    <source>
        <dbReference type="ARBA" id="ARBA00022842"/>
    </source>
</evidence>
<dbReference type="EMBL" id="CP060783">
    <property type="protein sequence ID" value="QNP48679.1"/>
    <property type="molecule type" value="Genomic_DNA"/>
</dbReference>
<dbReference type="GO" id="GO:0030145">
    <property type="term" value="F:manganese ion binding"/>
    <property type="evidence" value="ECO:0007669"/>
    <property type="project" value="UniProtKB-UniRule"/>
</dbReference>
<evidence type="ECO:0000256" key="3">
    <source>
        <dbReference type="ARBA" id="ARBA00022695"/>
    </source>
</evidence>
<comment type="similarity">
    <text evidence="1 8">Belongs to the SELO family.</text>
</comment>
<feature type="binding site" evidence="8">
    <location>
        <position position="135"/>
    </location>
    <ligand>
        <name>ATP</name>
        <dbReference type="ChEBI" id="CHEBI:30616"/>
    </ligand>
</feature>
<comment type="catalytic activity">
    <reaction evidence="8">
        <text>L-threonyl-[protein] + ATP = 3-O-(5'-adenylyl)-L-threonyl-[protein] + diphosphate</text>
        <dbReference type="Rhea" id="RHEA:54292"/>
        <dbReference type="Rhea" id="RHEA-COMP:11060"/>
        <dbReference type="Rhea" id="RHEA-COMP:13847"/>
        <dbReference type="ChEBI" id="CHEBI:30013"/>
        <dbReference type="ChEBI" id="CHEBI:30616"/>
        <dbReference type="ChEBI" id="CHEBI:33019"/>
        <dbReference type="ChEBI" id="CHEBI:138113"/>
        <dbReference type="EC" id="2.7.7.108"/>
    </reaction>
</comment>
<feature type="compositionally biased region" description="Polar residues" evidence="9">
    <location>
        <begin position="1"/>
        <end position="16"/>
    </location>
</feature>
<dbReference type="EC" id="2.7.7.108" evidence="8"/>
<dbReference type="HAMAP" id="MF_00692">
    <property type="entry name" value="SelO"/>
    <property type="match status" value="1"/>
</dbReference>
<keyword evidence="2 8" id="KW-0808">Transferase</keyword>
<evidence type="ECO:0000256" key="5">
    <source>
        <dbReference type="ARBA" id="ARBA00022741"/>
    </source>
</evidence>
<feature type="binding site" evidence="8">
    <location>
        <position position="106"/>
    </location>
    <ligand>
        <name>ATP</name>
        <dbReference type="ChEBI" id="CHEBI:30616"/>
    </ligand>
</feature>
<evidence type="ECO:0000256" key="6">
    <source>
        <dbReference type="ARBA" id="ARBA00022840"/>
    </source>
</evidence>
<keyword evidence="11" id="KW-1185">Reference proteome</keyword>